<evidence type="ECO:0000256" key="7">
    <source>
        <dbReference type="ARBA" id="ARBA00023080"/>
    </source>
</evidence>
<proteinExistence type="inferred from homology"/>
<keyword evidence="6 10" id="KW-0460">Magnesium</keyword>
<dbReference type="EC" id="3.6.1.66" evidence="10"/>
<dbReference type="CDD" id="cd00515">
    <property type="entry name" value="HAM1"/>
    <property type="match status" value="1"/>
</dbReference>
<comment type="catalytic activity">
    <reaction evidence="10">
        <text>ITP + H2O = IMP + diphosphate + H(+)</text>
        <dbReference type="Rhea" id="RHEA:29399"/>
        <dbReference type="ChEBI" id="CHEBI:15377"/>
        <dbReference type="ChEBI" id="CHEBI:15378"/>
        <dbReference type="ChEBI" id="CHEBI:33019"/>
        <dbReference type="ChEBI" id="CHEBI:58053"/>
        <dbReference type="ChEBI" id="CHEBI:61402"/>
        <dbReference type="EC" id="3.6.1.66"/>
    </reaction>
</comment>
<dbReference type="EMBL" id="ACJN02000002">
    <property type="protein sequence ID" value="EFI34572.1"/>
    <property type="molecule type" value="Genomic_DNA"/>
</dbReference>
<dbReference type="GO" id="GO:0005829">
    <property type="term" value="C:cytosol"/>
    <property type="evidence" value="ECO:0007669"/>
    <property type="project" value="TreeGrafter"/>
</dbReference>
<feature type="binding site" evidence="10">
    <location>
        <begin position="159"/>
        <end position="162"/>
    </location>
    <ligand>
        <name>substrate</name>
    </ligand>
</feature>
<comment type="caution">
    <text evidence="10">Lacks conserved residue(s) required for the propagation of feature annotation.</text>
</comment>
<dbReference type="GO" id="GO:0009146">
    <property type="term" value="P:purine nucleoside triphosphate catabolic process"/>
    <property type="evidence" value="ECO:0007669"/>
    <property type="project" value="UniProtKB-UniRule"/>
</dbReference>
<evidence type="ECO:0000256" key="5">
    <source>
        <dbReference type="ARBA" id="ARBA00022801"/>
    </source>
</evidence>
<evidence type="ECO:0000256" key="4">
    <source>
        <dbReference type="ARBA" id="ARBA00022741"/>
    </source>
</evidence>
<dbReference type="InterPro" id="IPR029001">
    <property type="entry name" value="ITPase-like_fam"/>
</dbReference>
<dbReference type="PANTHER" id="PTHR11067">
    <property type="entry name" value="INOSINE TRIPHOSPHATE PYROPHOSPHATASE/HAM1 PROTEIN"/>
    <property type="match status" value="1"/>
</dbReference>
<evidence type="ECO:0000256" key="2">
    <source>
        <dbReference type="ARBA" id="ARBA00011738"/>
    </source>
</evidence>
<dbReference type="OrthoDB" id="9807456at2"/>
<evidence type="ECO:0000256" key="9">
    <source>
        <dbReference type="ARBA" id="ARBA00052017"/>
    </source>
</evidence>
<protein>
    <recommendedName>
        <fullName evidence="10">dITP/XTP pyrophosphatase</fullName>
        <ecNumber evidence="10">3.6.1.66</ecNumber>
    </recommendedName>
    <alternativeName>
        <fullName evidence="10">Non-canonical purine NTP pyrophosphatase</fullName>
    </alternativeName>
    <alternativeName>
        <fullName evidence="10">Non-standard purine NTP pyrophosphatase</fullName>
    </alternativeName>
    <alternativeName>
        <fullName evidence="10">Nucleoside-triphosphate diphosphatase</fullName>
    </alternativeName>
    <alternativeName>
        <fullName evidence="10">Nucleoside-triphosphate pyrophosphatase</fullName>
        <shortName evidence="10">NTPase</shortName>
    </alternativeName>
</protein>
<dbReference type="InterPro" id="IPR020922">
    <property type="entry name" value="dITP/XTP_pyrophosphatase"/>
</dbReference>
<dbReference type="InterPro" id="IPR002637">
    <property type="entry name" value="RdgB/HAM1"/>
</dbReference>
<evidence type="ECO:0000256" key="3">
    <source>
        <dbReference type="ARBA" id="ARBA00022723"/>
    </source>
</evidence>
<comment type="caution">
    <text evidence="12">The sequence shown here is derived from an EMBL/GenBank/DDBJ whole genome shotgun (WGS) entry which is preliminary data.</text>
</comment>
<sequence length="211" mass="22976">MTREKLTVVLATRNSGKVAELEEILAAVRPDLVVKGLDSYPGLADIPETGSTFEENALIKARAVAGHTGHLSVADDSGLVVPALDNEPGVYSARYAGEKASDLENNQKLLKRMNHLSGDSRQARFVCVLCACTPREETLVVHGEWPGIILDEPRGQGGFGYDPLFFDPQAGLSAAEMESGQKNSRSHRGRALQNLMQQWEEFMSRINKQGA</sequence>
<comment type="catalytic activity">
    <reaction evidence="8 10">
        <text>dITP + H2O = dIMP + diphosphate + H(+)</text>
        <dbReference type="Rhea" id="RHEA:28342"/>
        <dbReference type="ChEBI" id="CHEBI:15377"/>
        <dbReference type="ChEBI" id="CHEBI:15378"/>
        <dbReference type="ChEBI" id="CHEBI:33019"/>
        <dbReference type="ChEBI" id="CHEBI:61194"/>
        <dbReference type="ChEBI" id="CHEBI:61382"/>
        <dbReference type="EC" id="3.6.1.66"/>
    </reaction>
</comment>
<keyword evidence="4 10" id="KW-0547">Nucleotide-binding</keyword>
<organism evidence="12 13">
    <name type="scientific">Desulfonatronospira thiodismutans ASO3-1</name>
    <dbReference type="NCBI Taxonomy" id="555779"/>
    <lineage>
        <taxon>Bacteria</taxon>
        <taxon>Pseudomonadati</taxon>
        <taxon>Thermodesulfobacteriota</taxon>
        <taxon>Desulfovibrionia</taxon>
        <taxon>Desulfovibrionales</taxon>
        <taxon>Desulfonatronovibrionaceae</taxon>
        <taxon>Desulfonatronospira</taxon>
    </lineage>
</organism>
<keyword evidence="7 10" id="KW-0546">Nucleotide metabolism</keyword>
<dbReference type="AlphaFoldDB" id="D6SP96"/>
<comment type="cofactor">
    <cofactor evidence="10">
        <name>Mg(2+)</name>
        <dbReference type="ChEBI" id="CHEBI:18420"/>
    </cofactor>
    <text evidence="10">Binds 1 Mg(2+) ion per subunit.</text>
</comment>
<keyword evidence="5 10" id="KW-0378">Hydrolase</keyword>
<feature type="binding site" evidence="10">
    <location>
        <position position="77"/>
    </location>
    <ligand>
        <name>substrate</name>
    </ligand>
</feature>
<evidence type="ECO:0000256" key="8">
    <source>
        <dbReference type="ARBA" id="ARBA00051875"/>
    </source>
</evidence>
<evidence type="ECO:0000256" key="10">
    <source>
        <dbReference type="HAMAP-Rule" id="MF_01405"/>
    </source>
</evidence>
<dbReference type="RefSeq" id="WP_008869892.1">
    <property type="nucleotide sequence ID" value="NZ_ACJN02000002.1"/>
</dbReference>
<feature type="binding site" evidence="10">
    <location>
        <begin position="187"/>
        <end position="188"/>
    </location>
    <ligand>
        <name>substrate</name>
    </ligand>
</feature>
<feature type="binding site" evidence="10">
    <location>
        <position position="182"/>
    </location>
    <ligand>
        <name>substrate</name>
    </ligand>
</feature>
<comment type="catalytic activity">
    <reaction evidence="9 10">
        <text>XTP + H2O = XMP + diphosphate + H(+)</text>
        <dbReference type="Rhea" id="RHEA:28610"/>
        <dbReference type="ChEBI" id="CHEBI:15377"/>
        <dbReference type="ChEBI" id="CHEBI:15378"/>
        <dbReference type="ChEBI" id="CHEBI:33019"/>
        <dbReference type="ChEBI" id="CHEBI:57464"/>
        <dbReference type="ChEBI" id="CHEBI:61314"/>
        <dbReference type="EC" id="3.6.1.66"/>
    </reaction>
</comment>
<dbReference type="GO" id="GO:0035870">
    <property type="term" value="F:dITP diphosphatase activity"/>
    <property type="evidence" value="ECO:0007669"/>
    <property type="project" value="UniProtKB-UniRule"/>
</dbReference>
<dbReference type="GO" id="GO:0009117">
    <property type="term" value="P:nucleotide metabolic process"/>
    <property type="evidence" value="ECO:0007669"/>
    <property type="project" value="UniProtKB-KW"/>
</dbReference>
<dbReference type="HAMAP" id="MF_01405">
    <property type="entry name" value="Non_canon_purine_NTPase"/>
    <property type="match status" value="1"/>
</dbReference>
<evidence type="ECO:0000256" key="6">
    <source>
        <dbReference type="ARBA" id="ARBA00022842"/>
    </source>
</evidence>
<dbReference type="SUPFAM" id="SSF52972">
    <property type="entry name" value="ITPase-like"/>
    <property type="match status" value="1"/>
</dbReference>
<dbReference type="GO" id="GO:0000166">
    <property type="term" value="F:nucleotide binding"/>
    <property type="evidence" value="ECO:0007669"/>
    <property type="project" value="UniProtKB-KW"/>
</dbReference>
<name>D6SP96_9BACT</name>
<evidence type="ECO:0000313" key="12">
    <source>
        <dbReference type="EMBL" id="EFI34572.1"/>
    </source>
</evidence>
<reference evidence="12" key="1">
    <citation type="submission" date="2010-05" db="EMBL/GenBank/DDBJ databases">
        <title>The draft genome of Desulfonatronospira thiodismutans ASO3-1.</title>
        <authorList>
            <consortium name="US DOE Joint Genome Institute (JGI-PGF)"/>
            <person name="Lucas S."/>
            <person name="Copeland A."/>
            <person name="Lapidus A."/>
            <person name="Cheng J.-F."/>
            <person name="Bruce D."/>
            <person name="Goodwin L."/>
            <person name="Pitluck S."/>
            <person name="Chertkov O."/>
            <person name="Brettin T."/>
            <person name="Detter J.C."/>
            <person name="Han C."/>
            <person name="Land M.L."/>
            <person name="Hauser L."/>
            <person name="Kyrpides N."/>
            <person name="Mikhailova N."/>
            <person name="Muyzer G."/>
            <person name="Woyke T."/>
        </authorList>
    </citation>
    <scope>NUCLEOTIDE SEQUENCE [LARGE SCALE GENOMIC DNA]</scope>
    <source>
        <strain evidence="12">ASO3-1</strain>
    </source>
</reference>
<accession>D6SP96</accession>
<dbReference type="PANTHER" id="PTHR11067:SF9">
    <property type="entry name" value="INOSINE TRIPHOSPHATE PYROPHOSPHATASE"/>
    <property type="match status" value="1"/>
</dbReference>
<comment type="function">
    <text evidence="10">Pyrophosphatase that catalyzes the hydrolysis of nucleoside triphosphates to their monophosphate derivatives, with a high preference for the non-canonical purine nucleotides XTP (xanthosine triphosphate), dITP (deoxyinosine triphosphate) and ITP. Seems to function as a house-cleaning enzyme that removes non-canonical purine nucleotides from the nucleotide pool, thus preventing their incorporation into DNA/RNA and avoiding chromosomal lesions.</text>
</comment>
<keyword evidence="3 10" id="KW-0479">Metal-binding</keyword>
<dbReference type="GO" id="GO:0036220">
    <property type="term" value="F:ITP diphosphatase activity"/>
    <property type="evidence" value="ECO:0007669"/>
    <property type="project" value="UniProtKB-UniRule"/>
</dbReference>
<dbReference type="GO" id="GO:0046872">
    <property type="term" value="F:metal ion binding"/>
    <property type="evidence" value="ECO:0007669"/>
    <property type="project" value="UniProtKB-KW"/>
</dbReference>
<dbReference type="eggNOG" id="COG0127">
    <property type="taxonomic scope" value="Bacteria"/>
</dbReference>
<dbReference type="NCBIfam" id="TIGR00042">
    <property type="entry name" value="RdgB/HAM1 family non-canonical purine NTP pyrophosphatase"/>
    <property type="match status" value="1"/>
</dbReference>
<evidence type="ECO:0000256" key="1">
    <source>
        <dbReference type="ARBA" id="ARBA00008023"/>
    </source>
</evidence>
<dbReference type="GO" id="GO:0036222">
    <property type="term" value="F:XTP diphosphatase activity"/>
    <property type="evidence" value="ECO:0007669"/>
    <property type="project" value="UniProtKB-UniRule"/>
</dbReference>
<dbReference type="Proteomes" id="UP000005496">
    <property type="component" value="Unassembled WGS sequence"/>
</dbReference>
<evidence type="ECO:0000256" key="11">
    <source>
        <dbReference type="RuleBase" id="RU003781"/>
    </source>
</evidence>
<feature type="binding site" evidence="10">
    <location>
        <begin position="12"/>
        <end position="17"/>
    </location>
    <ligand>
        <name>substrate</name>
    </ligand>
</feature>
<gene>
    <name evidence="12" type="ORF">Dthio_PD1944</name>
</gene>
<comment type="similarity">
    <text evidence="1 10 11">Belongs to the HAM1 NTPase family.</text>
</comment>
<comment type="subunit">
    <text evidence="2 10">Homodimer.</text>
</comment>
<feature type="binding site" evidence="10">
    <location>
        <position position="76"/>
    </location>
    <ligand>
        <name>Mg(2+)</name>
        <dbReference type="ChEBI" id="CHEBI:18420"/>
    </ligand>
</feature>
<dbReference type="GO" id="GO:0017111">
    <property type="term" value="F:ribonucleoside triphosphate phosphatase activity"/>
    <property type="evidence" value="ECO:0007669"/>
    <property type="project" value="InterPro"/>
</dbReference>
<keyword evidence="13" id="KW-1185">Reference proteome</keyword>
<dbReference type="FunFam" id="3.90.950.10:FF:000001">
    <property type="entry name" value="dITP/XTP pyrophosphatase"/>
    <property type="match status" value="1"/>
</dbReference>
<evidence type="ECO:0000313" key="13">
    <source>
        <dbReference type="Proteomes" id="UP000005496"/>
    </source>
</evidence>
<dbReference type="Gene3D" id="3.90.950.10">
    <property type="match status" value="1"/>
</dbReference>
<feature type="active site" description="Proton acceptor" evidence="10">
    <location>
        <position position="76"/>
    </location>
</feature>
<dbReference type="NCBIfam" id="NF011397">
    <property type="entry name" value="PRK14822.1"/>
    <property type="match status" value="1"/>
</dbReference>
<dbReference type="Pfam" id="PF01725">
    <property type="entry name" value="Ham1p_like"/>
    <property type="match status" value="1"/>
</dbReference>